<dbReference type="RefSeq" id="WP_075526618.1">
    <property type="nucleotide sequence ID" value="NZ_CP017560.1"/>
</dbReference>
<dbReference type="Gene3D" id="3.30.1330.30">
    <property type="match status" value="1"/>
</dbReference>
<dbReference type="InterPro" id="IPR029064">
    <property type="entry name" value="Ribosomal_eL30-like_sf"/>
</dbReference>
<reference evidence="2 3" key="1">
    <citation type="submission" date="2016-09" db="EMBL/GenBank/DDBJ databases">
        <title>Complete genome sequence of the Lysinibacillus sphaericus LMG 22257, a specie of Bacillus with ureolytic activity that can effectively biodeposit calcium carbonate.</title>
        <authorList>
            <person name="Yan W."/>
        </authorList>
    </citation>
    <scope>NUCLEOTIDE SEQUENCE [LARGE SCALE GENOMIC DNA]</scope>
    <source>
        <strain evidence="2 3">LMG 22257</strain>
    </source>
</reference>
<dbReference type="GO" id="GO:0005840">
    <property type="term" value="C:ribosome"/>
    <property type="evidence" value="ECO:0007669"/>
    <property type="project" value="UniProtKB-KW"/>
</dbReference>
<name>A0A1D8JCT2_9BACL</name>
<keyword evidence="3" id="KW-1185">Reference proteome</keyword>
<gene>
    <name evidence="2" type="ORF">BI350_02070</name>
</gene>
<dbReference type="Proteomes" id="UP000185746">
    <property type="component" value="Chromosome"/>
</dbReference>
<dbReference type="KEGG" id="surl:BI350_02070"/>
<proteinExistence type="predicted"/>
<evidence type="ECO:0000313" key="2">
    <source>
        <dbReference type="EMBL" id="AOV06511.1"/>
    </source>
</evidence>
<dbReference type="AlphaFoldDB" id="A0A1D8JCT2"/>
<dbReference type="SUPFAM" id="SSF55315">
    <property type="entry name" value="L30e-like"/>
    <property type="match status" value="1"/>
</dbReference>
<protein>
    <submittedName>
        <fullName evidence="2">Ribosomal protein L7Ae-like protein</fullName>
    </submittedName>
</protein>
<dbReference type="InterPro" id="IPR004038">
    <property type="entry name" value="Ribosomal_eL8/eL30/eS12/Gad45"/>
</dbReference>
<dbReference type="PRINTS" id="PR00884">
    <property type="entry name" value="RIBOSOMALHS6"/>
</dbReference>
<evidence type="ECO:0000313" key="3">
    <source>
        <dbReference type="Proteomes" id="UP000185746"/>
    </source>
</evidence>
<sequence>MSYEKVKQAKKTIIGIKQTVKAIQAGKVAEVIIAQDIEERITQQLLEVTNEYSIPVTYVASRKQLGEASGIAVGTTVVAITE</sequence>
<keyword evidence="2" id="KW-0689">Ribosomal protein</keyword>
<organism evidence="2 3">
    <name type="scientific">Sporosarcina ureilytica</name>
    <dbReference type="NCBI Taxonomy" id="298596"/>
    <lineage>
        <taxon>Bacteria</taxon>
        <taxon>Bacillati</taxon>
        <taxon>Bacillota</taxon>
        <taxon>Bacilli</taxon>
        <taxon>Bacillales</taxon>
        <taxon>Caryophanaceae</taxon>
        <taxon>Sporosarcina</taxon>
    </lineage>
</organism>
<keyword evidence="2" id="KW-0687">Ribonucleoprotein</keyword>
<feature type="domain" description="Ribosomal protein eL8/eL30/eS12/Gadd45" evidence="1">
    <location>
        <begin position="4"/>
        <end position="82"/>
    </location>
</feature>
<dbReference type="Pfam" id="PF01248">
    <property type="entry name" value="Ribosomal_L7Ae"/>
    <property type="match status" value="1"/>
</dbReference>
<dbReference type="EMBL" id="CP017560">
    <property type="protein sequence ID" value="AOV06511.1"/>
    <property type="molecule type" value="Genomic_DNA"/>
</dbReference>
<evidence type="ECO:0000259" key="1">
    <source>
        <dbReference type="Pfam" id="PF01248"/>
    </source>
</evidence>
<accession>A0A1D8JCT2</accession>